<gene>
    <name evidence="1" type="ORF">IWQ57_000150</name>
</gene>
<accession>A0ACC1K948</accession>
<reference evidence="1" key="1">
    <citation type="submission" date="2022-07" db="EMBL/GenBank/DDBJ databases">
        <title>Phylogenomic reconstructions and comparative analyses of Kickxellomycotina fungi.</title>
        <authorList>
            <person name="Reynolds N.K."/>
            <person name="Stajich J.E."/>
            <person name="Barry K."/>
            <person name="Grigoriev I.V."/>
            <person name="Crous P."/>
            <person name="Smith M.E."/>
        </authorList>
    </citation>
    <scope>NUCLEOTIDE SEQUENCE</scope>
    <source>
        <strain evidence="1">CBS 109366</strain>
    </source>
</reference>
<proteinExistence type="predicted"/>
<protein>
    <submittedName>
        <fullName evidence="1">Uncharacterized protein</fullName>
    </submittedName>
</protein>
<dbReference type="Proteomes" id="UP001140234">
    <property type="component" value="Unassembled WGS sequence"/>
</dbReference>
<comment type="caution">
    <text evidence="1">The sequence shown here is derived from an EMBL/GenBank/DDBJ whole genome shotgun (WGS) entry which is preliminary data.</text>
</comment>
<evidence type="ECO:0000313" key="2">
    <source>
        <dbReference type="Proteomes" id="UP001140234"/>
    </source>
</evidence>
<organism evidence="1 2">
    <name type="scientific">Coemansia nantahalensis</name>
    <dbReference type="NCBI Taxonomy" id="2789366"/>
    <lineage>
        <taxon>Eukaryota</taxon>
        <taxon>Fungi</taxon>
        <taxon>Fungi incertae sedis</taxon>
        <taxon>Zoopagomycota</taxon>
        <taxon>Kickxellomycotina</taxon>
        <taxon>Kickxellomycetes</taxon>
        <taxon>Kickxellales</taxon>
        <taxon>Kickxellaceae</taxon>
        <taxon>Coemansia</taxon>
    </lineage>
</organism>
<sequence length="1002" mass="111295">MLNLLKRHVQQAGAGWKLSANHPVLDVDDTDPLPACFGERAVLPPEFQLPVTLAFIRELRDATPERHAGTLEWFNCRLPASTRLNCFGNFIESCSPNEVVWAYVRFRDVVFTILHSAFVQAVEHLNALPERFVSPLADVLPRLWGVSAYLCRLVELMPRLAATGWRQREIENMLIVLLDHGNNPELRILGLYTLVVYMTALAGSYSPTITDLFTNAISIRALSCVDMPEASRAVGNTMCSIAQGANVADIGCGQRAIVGFEAGRGSLCPVLQDTAHPISPQGILAMRMVRCVLSLMGYFAGLVPSVRHVFADLYKVGLLCEHSSGGSSVFGISDHILSTRKSVPLMAMRGDEIQAALANFYRLFHREYLLWIYNGCNARGRYILMVKERVLIQECMFSGQRQRRGMNRVDEYLTRLKDPAFHLDNLIESEGHDSATPFYIASSLAWNTMRRVFDTAKAEALKEIELAKACSEQSQSTEFKLADPSSDYQSKSLLQRTQSIYARIFLSGPRNLTRATDTGPSPALDVPGGHTPAWVAEMAARFGLNDHRGRASQMAIFRMGCRITERISRRILFLRSRFLQAALFVLSPLASGDPVDIDPIQMFLVECRLLLSFGISGSRIILLALERGLRRIFLERNTYHGDFPDAAVQGAATLLMSMSTMLSNGRVLNTQNSMSRAQRFSESNMVGLREDAPLVSAIGYVDKASYPILASSEQSPKQHAVWEEGGPIFGRSCDLMWRIALELDRSDTYSHKCRGFVENAILSGMAMVCLNELCISDKSAQNGRLVDNCLAAVGSRLFAGRYDVVSMAISCLGAFVVGRSEIVPLLGKARTGKLIMHTMKAVIEHLDRAAGEITTELAFARVVAVLREMLLLLTELLVKAPEVIVQRDADGSGLRIRDFLVEQVIRRCTHPLEPTESIAQEHNLKLTCSESQSGVHLCLVSAGHTQQDKMSLSDFVQLPADEQKSTRDNAKAIKLMAEVLYMTLIMRFDEDTHPVNEDKWPE</sequence>
<dbReference type="EMBL" id="JANBUJ010000001">
    <property type="protein sequence ID" value="KAJ2775993.1"/>
    <property type="molecule type" value="Genomic_DNA"/>
</dbReference>
<evidence type="ECO:0000313" key="1">
    <source>
        <dbReference type="EMBL" id="KAJ2775993.1"/>
    </source>
</evidence>
<keyword evidence="2" id="KW-1185">Reference proteome</keyword>
<name>A0ACC1K948_9FUNG</name>